<organism evidence="2 3">
    <name type="scientific">Bombardia bombarda</name>
    <dbReference type="NCBI Taxonomy" id="252184"/>
    <lineage>
        <taxon>Eukaryota</taxon>
        <taxon>Fungi</taxon>
        <taxon>Dikarya</taxon>
        <taxon>Ascomycota</taxon>
        <taxon>Pezizomycotina</taxon>
        <taxon>Sordariomycetes</taxon>
        <taxon>Sordariomycetidae</taxon>
        <taxon>Sordariales</taxon>
        <taxon>Lasiosphaeriaceae</taxon>
        <taxon>Bombardia</taxon>
    </lineage>
</organism>
<feature type="region of interest" description="Disordered" evidence="1">
    <location>
        <begin position="48"/>
        <end position="72"/>
    </location>
</feature>
<name>A0AA40C4F3_9PEZI</name>
<keyword evidence="3" id="KW-1185">Reference proteome</keyword>
<evidence type="ECO:0000313" key="3">
    <source>
        <dbReference type="Proteomes" id="UP001174934"/>
    </source>
</evidence>
<dbReference type="Proteomes" id="UP001174934">
    <property type="component" value="Unassembled WGS sequence"/>
</dbReference>
<sequence>MATRLMATGSSLLIFAPRSRSMLANCNPKSFDPSDSTFSMSDFPVPITSMSASPRSSRGSREKRPAAMKGLSKSELSGWQRYLTSRRRLRISISRASIRAPKAIYQVAKGTRLAVFGSQVEGGIDDSGMGFAVVCGWVSVYALDVVYSKGEP</sequence>
<evidence type="ECO:0000256" key="1">
    <source>
        <dbReference type="SAM" id="MobiDB-lite"/>
    </source>
</evidence>
<evidence type="ECO:0000313" key="2">
    <source>
        <dbReference type="EMBL" id="KAK0625026.1"/>
    </source>
</evidence>
<reference evidence="2" key="1">
    <citation type="submission" date="2023-06" db="EMBL/GenBank/DDBJ databases">
        <title>Genome-scale phylogeny and comparative genomics of the fungal order Sordariales.</title>
        <authorList>
            <consortium name="Lawrence Berkeley National Laboratory"/>
            <person name="Hensen N."/>
            <person name="Bonometti L."/>
            <person name="Westerberg I."/>
            <person name="Brannstrom I.O."/>
            <person name="Guillou S."/>
            <person name="Cros-Aarteil S."/>
            <person name="Calhoun S."/>
            <person name="Haridas S."/>
            <person name="Kuo A."/>
            <person name="Mondo S."/>
            <person name="Pangilinan J."/>
            <person name="Riley R."/>
            <person name="LaButti K."/>
            <person name="Andreopoulos B."/>
            <person name="Lipzen A."/>
            <person name="Chen C."/>
            <person name="Yanf M."/>
            <person name="Daum C."/>
            <person name="Ng V."/>
            <person name="Clum A."/>
            <person name="Steindorff A."/>
            <person name="Ohm R."/>
            <person name="Martin F."/>
            <person name="Silar P."/>
            <person name="Natvig D."/>
            <person name="Lalanne C."/>
            <person name="Gautier V."/>
            <person name="Ament-velasquez S.L."/>
            <person name="Kruys A."/>
            <person name="Hutchinson M.I."/>
            <person name="Powell A.J."/>
            <person name="Barry K."/>
            <person name="Miller A.N."/>
            <person name="Grigoriev I.V."/>
            <person name="Debuchy R."/>
            <person name="Gladieux P."/>
            <person name="Thoren M.H."/>
            <person name="Johannesson H."/>
        </authorList>
    </citation>
    <scope>NUCLEOTIDE SEQUENCE</scope>
    <source>
        <strain evidence="2">SMH3391-2</strain>
    </source>
</reference>
<accession>A0AA40C4F3</accession>
<comment type="caution">
    <text evidence="2">The sequence shown here is derived from an EMBL/GenBank/DDBJ whole genome shotgun (WGS) entry which is preliminary data.</text>
</comment>
<dbReference type="AlphaFoldDB" id="A0AA40C4F3"/>
<proteinExistence type="predicted"/>
<dbReference type="EMBL" id="JAULSR010000003">
    <property type="protein sequence ID" value="KAK0625026.1"/>
    <property type="molecule type" value="Genomic_DNA"/>
</dbReference>
<gene>
    <name evidence="2" type="ORF">B0T17DRAFT_258897</name>
</gene>
<protein>
    <submittedName>
        <fullName evidence="2">Uncharacterized protein</fullName>
    </submittedName>
</protein>